<comment type="caution">
    <text evidence="1">The sequence shown here is derived from an EMBL/GenBank/DDBJ whole genome shotgun (WGS) entry which is preliminary data.</text>
</comment>
<dbReference type="EMBL" id="JACEIK010000313">
    <property type="protein sequence ID" value="MCD7454707.1"/>
    <property type="molecule type" value="Genomic_DNA"/>
</dbReference>
<evidence type="ECO:0000313" key="2">
    <source>
        <dbReference type="Proteomes" id="UP000823775"/>
    </source>
</evidence>
<sequence>MDLPFEGHQKRSRLLTTWGDGNNSMYPIAFAVVKGFGGQAYLKDILWKAVRETTNWILQAYGNMTNLDPKAISPSNGLRRGIEAAVTHIQARSRVDEKLRREGIDETTQKESDSRKLTLLKHPRKRGKINMDHVENELCECLFLWEATTAVQQRPSPSASQEEGFKHHYCDACQSDPSSFISDENVNQQPTKEHEQLRSYAFILEGVVRHFERW</sequence>
<proteinExistence type="predicted"/>
<organism evidence="1 2">
    <name type="scientific">Datura stramonium</name>
    <name type="common">Jimsonweed</name>
    <name type="synonym">Common thornapple</name>
    <dbReference type="NCBI Taxonomy" id="4076"/>
    <lineage>
        <taxon>Eukaryota</taxon>
        <taxon>Viridiplantae</taxon>
        <taxon>Streptophyta</taxon>
        <taxon>Embryophyta</taxon>
        <taxon>Tracheophyta</taxon>
        <taxon>Spermatophyta</taxon>
        <taxon>Magnoliopsida</taxon>
        <taxon>eudicotyledons</taxon>
        <taxon>Gunneridae</taxon>
        <taxon>Pentapetalae</taxon>
        <taxon>asterids</taxon>
        <taxon>lamiids</taxon>
        <taxon>Solanales</taxon>
        <taxon>Solanaceae</taxon>
        <taxon>Solanoideae</taxon>
        <taxon>Datureae</taxon>
        <taxon>Datura</taxon>
    </lineage>
</organism>
<protein>
    <submittedName>
        <fullName evidence="1">Uncharacterized protein</fullName>
    </submittedName>
</protein>
<evidence type="ECO:0000313" key="1">
    <source>
        <dbReference type="EMBL" id="MCD7454707.1"/>
    </source>
</evidence>
<keyword evidence="2" id="KW-1185">Reference proteome</keyword>
<reference evidence="1 2" key="1">
    <citation type="journal article" date="2021" name="BMC Genomics">
        <title>Datura genome reveals duplications of psychoactive alkaloid biosynthetic genes and high mutation rate following tissue culture.</title>
        <authorList>
            <person name="Rajewski A."/>
            <person name="Carter-House D."/>
            <person name="Stajich J."/>
            <person name="Litt A."/>
        </authorList>
    </citation>
    <scope>NUCLEOTIDE SEQUENCE [LARGE SCALE GENOMIC DNA]</scope>
    <source>
        <strain evidence="1">AR-01</strain>
    </source>
</reference>
<dbReference type="Proteomes" id="UP000823775">
    <property type="component" value="Unassembled WGS sequence"/>
</dbReference>
<accession>A0ABS8S6J0</accession>
<name>A0ABS8S6J0_DATST</name>
<gene>
    <name evidence="1" type="ORF">HAX54_025769</name>
</gene>